<comment type="caution">
    <text evidence="3">The sequence shown here is derived from an EMBL/GenBank/DDBJ whole genome shotgun (WGS) entry which is preliminary data.</text>
</comment>
<protein>
    <submittedName>
        <fullName evidence="3">S8 family serine peptidase</fullName>
    </submittedName>
</protein>
<dbReference type="PROSITE" id="PS51695">
    <property type="entry name" value="SEDOLISIN"/>
    <property type="match status" value="1"/>
</dbReference>
<name>A0ABU4YAH9_9HYPH</name>
<evidence type="ECO:0000313" key="3">
    <source>
        <dbReference type="EMBL" id="MDX8482934.1"/>
    </source>
</evidence>
<keyword evidence="1" id="KW-0479">Metal-binding</keyword>
<evidence type="ECO:0000259" key="2">
    <source>
        <dbReference type="PROSITE" id="PS51695"/>
    </source>
</evidence>
<evidence type="ECO:0000256" key="1">
    <source>
        <dbReference type="PROSITE-ProRule" id="PRU01032"/>
    </source>
</evidence>
<dbReference type="Gene3D" id="3.40.50.200">
    <property type="entry name" value="Peptidase S8/S53 domain"/>
    <property type="match status" value="1"/>
</dbReference>
<dbReference type="Pfam" id="PF00450">
    <property type="entry name" value="Peptidase_S10"/>
    <property type="match status" value="1"/>
</dbReference>
<dbReference type="InterPro" id="IPR030400">
    <property type="entry name" value="Sedolisin_dom"/>
</dbReference>
<feature type="binding site" evidence="1">
    <location>
        <position position="887"/>
    </location>
    <ligand>
        <name>Ca(2+)</name>
        <dbReference type="ChEBI" id="CHEBI:29108"/>
    </ligand>
</feature>
<dbReference type="PANTHER" id="PTHR14218:SF15">
    <property type="entry name" value="TRIPEPTIDYL-PEPTIDASE 1"/>
    <property type="match status" value="1"/>
</dbReference>
<sequence length="944" mass="99607">MAKTIRNGLGAQAPAPDQPFLDITAYGSGPDDSVSDANENAAITHHVAKVNGISIPYTAIAGHLVAVDPSSSKPAAKVFYVAFTADGMDATTRPVTFFYNGGPGSSSVFLLLGSFAPRRIRTSMPGFTPPPPYAMEDNPDSMIDRSDLVYINPVGTGYSAAIAPFKNRDFWGVDQDAVSIKQFIKRYLSAFNRWNSPRFLLGESYGTARSCVLAWLLHEDGLDLNGITLQSSVLDYPANFSNAVGLMPTFAADAWFHKKTGIEPLPADLAPYMETVTQFAQGPYAAALKAFPKADPTAVETLSRYLGLPASELGGWRLNVEAADRLGHSAFLVELLQDRGLALGAYDGRVTGIDTGISAIVSPDGGMNDPTMAAVGGVYTSMWNTYLNNDLKFTATSNFIDLNDQAFQFWDFSHADPTGAVQKPDSQGNPTLYTAGDLAATMAANPDLLVLSANGYYDSVTPFFQTRLTLGAMPLQDAQVRANLAIKNYPSGHMIYLDGASRTAMKADLAAMYDRAVGTRRARLQARAALSRAVPNIIRPYFKLPGVGDVAFRPAAAGAEPWDVPDLCRAYSWPSGLVGGGVIAIIEFSGGWVQKDIDAYFRSTGLPAPTIVDVPMGVGRNDPNKHSGNPAADPDREVALDIEIAAAAYSVATGDAASIRVYWADAGDWGAMATAITAAAADGCDVCSVSWGSDEANWKSAAAMSGIDYPGRLNKAAEAATRVGMIVFAASGDNDSSDGGADPANVDLPSSSPFVVGCGGTMKPHGANAEETVWNDEPGNPNGSGTGGGFSELFRPMPAWQAGAPHGPGRMVPDVSANADPYTGYSVFVHGRQEVIGGTSAVAPLYAGLFAAFGRKLGLATPQLWLNHTCFNDITSGDNGYFRARVGPDPCTGIGTPIADKLGALFEALRKSAAKTVHPGRGRRRNAATALVPDLNRAMRATLK</sequence>
<proteinExistence type="predicted"/>
<dbReference type="InterPro" id="IPR036852">
    <property type="entry name" value="Peptidase_S8/S53_dom_sf"/>
</dbReference>
<dbReference type="InterPro" id="IPR050819">
    <property type="entry name" value="Tripeptidyl-peptidase_I"/>
</dbReference>
<dbReference type="Pfam" id="PF00082">
    <property type="entry name" value="Peptidase_S8"/>
    <property type="match status" value="1"/>
</dbReference>
<feature type="domain" description="Peptidase S53" evidence="2">
    <location>
        <begin position="558"/>
        <end position="909"/>
    </location>
</feature>
<dbReference type="InterPro" id="IPR001563">
    <property type="entry name" value="Peptidase_S10"/>
</dbReference>
<comment type="caution">
    <text evidence="1">Lacks conserved residue(s) required for the propagation of feature annotation.</text>
</comment>
<dbReference type="InterPro" id="IPR000209">
    <property type="entry name" value="Peptidase_S8/S53_dom"/>
</dbReference>
<dbReference type="SUPFAM" id="SSF52743">
    <property type="entry name" value="Subtilisin-like"/>
    <property type="match status" value="1"/>
</dbReference>
<dbReference type="RefSeq" id="WP_320291038.1">
    <property type="nucleotide sequence ID" value="NZ_JAVIIW010000061.1"/>
</dbReference>
<feature type="binding site" evidence="1">
    <location>
        <position position="873"/>
    </location>
    <ligand>
        <name>Ca(2+)</name>
        <dbReference type="ChEBI" id="CHEBI:29108"/>
    </ligand>
</feature>
<dbReference type="Proteomes" id="UP001287059">
    <property type="component" value="Unassembled WGS sequence"/>
</dbReference>
<gene>
    <name evidence="3" type="ORF">RFN28_31405</name>
</gene>
<dbReference type="CDD" id="cd04056">
    <property type="entry name" value="Peptidases_S53"/>
    <property type="match status" value="1"/>
</dbReference>
<evidence type="ECO:0000313" key="4">
    <source>
        <dbReference type="Proteomes" id="UP001287059"/>
    </source>
</evidence>
<comment type="cofactor">
    <cofactor evidence="1">
        <name>Ca(2+)</name>
        <dbReference type="ChEBI" id="CHEBI:29108"/>
    </cofactor>
    <text evidence="1">Binds 1 Ca(2+) ion per subunit.</text>
</comment>
<dbReference type="EMBL" id="JAVIIW010000061">
    <property type="protein sequence ID" value="MDX8482934.1"/>
    <property type="molecule type" value="Genomic_DNA"/>
</dbReference>
<organism evidence="3 4">
    <name type="scientific">Mesorhizobium album</name>
    <dbReference type="NCBI Taxonomy" id="3072314"/>
    <lineage>
        <taxon>Bacteria</taxon>
        <taxon>Pseudomonadati</taxon>
        <taxon>Pseudomonadota</taxon>
        <taxon>Alphaproteobacteria</taxon>
        <taxon>Hyphomicrobiales</taxon>
        <taxon>Phyllobacteriaceae</taxon>
        <taxon>Mesorhizobium</taxon>
    </lineage>
</organism>
<reference evidence="3 4" key="1">
    <citation type="submission" date="2023-08" db="EMBL/GenBank/DDBJ databases">
        <title>Implementing the SeqCode for naming new Mesorhizobium species isolated from Vachellia karroo root nodules.</title>
        <authorList>
            <person name="Van Lill M."/>
        </authorList>
    </citation>
    <scope>NUCLEOTIDE SEQUENCE [LARGE SCALE GENOMIC DNA]</scope>
    <source>
        <strain evidence="3 4">VK24D</strain>
    </source>
</reference>
<dbReference type="Gene3D" id="3.40.50.1820">
    <property type="entry name" value="alpha/beta hydrolase"/>
    <property type="match status" value="1"/>
</dbReference>
<keyword evidence="4" id="KW-1185">Reference proteome</keyword>
<accession>A0ABU4YAH9</accession>
<dbReference type="PANTHER" id="PTHR14218">
    <property type="entry name" value="PROTEASE S8 TRIPEPTIDYL PEPTIDASE I CLN2"/>
    <property type="match status" value="1"/>
</dbReference>
<dbReference type="InterPro" id="IPR029058">
    <property type="entry name" value="AB_hydrolase_fold"/>
</dbReference>
<keyword evidence="1" id="KW-0106">Calcium</keyword>
<feature type="binding site" evidence="1">
    <location>
        <position position="874"/>
    </location>
    <ligand>
        <name>Ca(2+)</name>
        <dbReference type="ChEBI" id="CHEBI:29108"/>
    </ligand>
</feature>
<feature type="binding site" evidence="1">
    <location>
        <position position="889"/>
    </location>
    <ligand>
        <name>Ca(2+)</name>
        <dbReference type="ChEBI" id="CHEBI:29108"/>
    </ligand>
</feature>
<dbReference type="SUPFAM" id="SSF53474">
    <property type="entry name" value="alpha/beta-Hydrolases"/>
    <property type="match status" value="1"/>
</dbReference>